<proteinExistence type="predicted"/>
<comment type="caution">
    <text evidence="1">The sequence shown here is derived from an EMBL/GenBank/DDBJ whole genome shotgun (WGS) entry which is preliminary data.</text>
</comment>
<protein>
    <submittedName>
        <fullName evidence="1">Uncharacterized protein</fullName>
    </submittedName>
</protein>
<dbReference type="EMBL" id="CM047741">
    <property type="protein sequence ID" value="KAJ0039204.1"/>
    <property type="molecule type" value="Genomic_DNA"/>
</dbReference>
<keyword evidence="2" id="KW-1185">Reference proteome</keyword>
<evidence type="ECO:0000313" key="2">
    <source>
        <dbReference type="Proteomes" id="UP001163603"/>
    </source>
</evidence>
<gene>
    <name evidence="1" type="ORF">Pint_22101</name>
</gene>
<accession>A0ACC0YP48</accession>
<organism evidence="1 2">
    <name type="scientific">Pistacia integerrima</name>
    <dbReference type="NCBI Taxonomy" id="434235"/>
    <lineage>
        <taxon>Eukaryota</taxon>
        <taxon>Viridiplantae</taxon>
        <taxon>Streptophyta</taxon>
        <taxon>Embryophyta</taxon>
        <taxon>Tracheophyta</taxon>
        <taxon>Spermatophyta</taxon>
        <taxon>Magnoliopsida</taxon>
        <taxon>eudicotyledons</taxon>
        <taxon>Gunneridae</taxon>
        <taxon>Pentapetalae</taxon>
        <taxon>rosids</taxon>
        <taxon>malvids</taxon>
        <taxon>Sapindales</taxon>
        <taxon>Anacardiaceae</taxon>
        <taxon>Pistacia</taxon>
    </lineage>
</organism>
<name>A0ACC0YP48_9ROSI</name>
<reference evidence="2" key="1">
    <citation type="journal article" date="2023" name="G3 (Bethesda)">
        <title>Genome assembly and association tests identify interacting loci associated with vigor, precocity, and sex in interspecific pistachio rootstocks.</title>
        <authorList>
            <person name="Palmer W."/>
            <person name="Jacygrad E."/>
            <person name="Sagayaradj S."/>
            <person name="Cavanaugh K."/>
            <person name="Han R."/>
            <person name="Bertier L."/>
            <person name="Beede B."/>
            <person name="Kafkas S."/>
            <person name="Golino D."/>
            <person name="Preece J."/>
            <person name="Michelmore R."/>
        </authorList>
    </citation>
    <scope>NUCLEOTIDE SEQUENCE [LARGE SCALE GENOMIC DNA]</scope>
</reference>
<sequence>MLNGAIGLSMKWMLNGATGLSTKWMLNGATARLSTHCGWSCWVLPKAKCKE</sequence>
<evidence type="ECO:0000313" key="1">
    <source>
        <dbReference type="EMBL" id="KAJ0039204.1"/>
    </source>
</evidence>
<dbReference type="Proteomes" id="UP001163603">
    <property type="component" value="Chromosome 6"/>
</dbReference>